<gene>
    <name evidence="2" type="ORF">D1B31_06315</name>
</gene>
<sequence length="216" mass="25010">MAKVEIFEMLAARKNFYQFLHKLFYAPLDAQTIDSFLQYVDIEGLEELGNGGKLLQEFFHGPINSSVEAAEFTRLFIGPGPMPAPPWESFYTGREQLLFDESMYLVREQYYLAGLKFVKENNEPDDHLLLELEFMIHLITKSLELTEQKQLNDCLEKQRLFLMNHLGRWIGEFAKKLVDCTNSKLYKGAGFLAMDFIINDMESLRELMGGMANVKK</sequence>
<reference evidence="2 3" key="1">
    <citation type="journal article" date="2017" name="Int. J. Syst. Evol. Microbiol.">
        <title>Bacillus notoginsengisoli sp. nov., a novel bacterium isolated from the rhizosphere of Panax notoginseng.</title>
        <authorList>
            <person name="Zhang M.Y."/>
            <person name="Cheng J."/>
            <person name="Cai Y."/>
            <person name="Zhang T.Y."/>
            <person name="Wu Y.Y."/>
            <person name="Manikprabhu D."/>
            <person name="Li W.J."/>
            <person name="Zhang Y.X."/>
        </authorList>
    </citation>
    <scope>NUCLEOTIDE SEQUENCE [LARGE SCALE GENOMIC DNA]</scope>
    <source>
        <strain evidence="2 3">JCM 30743</strain>
    </source>
</reference>
<dbReference type="RefSeq" id="WP_142922570.1">
    <property type="nucleotide sequence ID" value="NZ_QWEG01000003.1"/>
</dbReference>
<dbReference type="EMBL" id="QWEG01000003">
    <property type="protein sequence ID" value="RHW42236.1"/>
    <property type="molecule type" value="Genomic_DNA"/>
</dbReference>
<dbReference type="InterPro" id="IPR020945">
    <property type="entry name" value="DMSO/NO3_reduct_chaperone"/>
</dbReference>
<dbReference type="PANTHER" id="PTHR34227">
    <property type="entry name" value="CHAPERONE PROTEIN YCDY"/>
    <property type="match status" value="1"/>
</dbReference>
<proteinExistence type="predicted"/>
<evidence type="ECO:0000256" key="1">
    <source>
        <dbReference type="ARBA" id="ARBA00023186"/>
    </source>
</evidence>
<evidence type="ECO:0000313" key="3">
    <source>
        <dbReference type="Proteomes" id="UP000284416"/>
    </source>
</evidence>
<dbReference type="InterPro" id="IPR036411">
    <property type="entry name" value="TorD-like_sf"/>
</dbReference>
<dbReference type="InterPro" id="IPR050289">
    <property type="entry name" value="TorD/DmsD_chaperones"/>
</dbReference>
<accession>A0A417YXF7</accession>
<dbReference type="Proteomes" id="UP000284416">
    <property type="component" value="Unassembled WGS sequence"/>
</dbReference>
<dbReference type="SUPFAM" id="SSF89155">
    <property type="entry name" value="TorD-like"/>
    <property type="match status" value="1"/>
</dbReference>
<evidence type="ECO:0000313" key="2">
    <source>
        <dbReference type="EMBL" id="RHW42236.1"/>
    </source>
</evidence>
<dbReference type="PANTHER" id="PTHR34227:SF1">
    <property type="entry name" value="DIMETHYL SULFOXIDE REDUCTASE CHAPERONE-RELATED"/>
    <property type="match status" value="1"/>
</dbReference>
<evidence type="ECO:0008006" key="4">
    <source>
        <dbReference type="Google" id="ProtNLM"/>
    </source>
</evidence>
<name>A0A417YXF7_9BACI</name>
<dbReference type="Pfam" id="PF02613">
    <property type="entry name" value="Nitrate_red_del"/>
    <property type="match status" value="1"/>
</dbReference>
<keyword evidence="3" id="KW-1185">Reference proteome</keyword>
<protein>
    <recommendedName>
        <fullName evidence="4">Dehydrogenase</fullName>
    </recommendedName>
</protein>
<comment type="caution">
    <text evidence="2">The sequence shown here is derived from an EMBL/GenBank/DDBJ whole genome shotgun (WGS) entry which is preliminary data.</text>
</comment>
<organism evidence="2 3">
    <name type="scientific">Neobacillus notoginsengisoli</name>
    <dbReference type="NCBI Taxonomy" id="1578198"/>
    <lineage>
        <taxon>Bacteria</taxon>
        <taxon>Bacillati</taxon>
        <taxon>Bacillota</taxon>
        <taxon>Bacilli</taxon>
        <taxon>Bacillales</taxon>
        <taxon>Bacillaceae</taxon>
        <taxon>Neobacillus</taxon>
    </lineage>
</organism>
<dbReference type="OrthoDB" id="9795302at2"/>
<dbReference type="Gene3D" id="1.10.3480.10">
    <property type="entry name" value="TorD-like"/>
    <property type="match status" value="1"/>
</dbReference>
<dbReference type="AlphaFoldDB" id="A0A417YXF7"/>
<keyword evidence="1" id="KW-0143">Chaperone</keyword>